<feature type="region of interest" description="Disordered" evidence="1">
    <location>
        <begin position="208"/>
        <end position="239"/>
    </location>
</feature>
<dbReference type="GeneID" id="38782736"/>
<evidence type="ECO:0000256" key="1">
    <source>
        <dbReference type="SAM" id="MobiDB-lite"/>
    </source>
</evidence>
<proteinExistence type="predicted"/>
<name>A0A401GUF9_9APHY</name>
<comment type="caution">
    <text evidence="2">The sequence shown here is derived from an EMBL/GenBank/DDBJ whole genome shotgun (WGS) entry which is preliminary data.</text>
</comment>
<protein>
    <submittedName>
        <fullName evidence="2">Uncharacterized protein</fullName>
    </submittedName>
</protein>
<feature type="compositionally biased region" description="Basic and acidic residues" evidence="1">
    <location>
        <begin position="55"/>
        <end position="71"/>
    </location>
</feature>
<gene>
    <name evidence="2" type="ORF">SCP_0803410</name>
</gene>
<reference evidence="2 3" key="1">
    <citation type="journal article" date="2018" name="Sci. Rep.">
        <title>Genome sequence of the cauliflower mushroom Sparassis crispa (Hanabiratake) and its association with beneficial usage.</title>
        <authorList>
            <person name="Kiyama R."/>
            <person name="Furutani Y."/>
            <person name="Kawaguchi K."/>
            <person name="Nakanishi T."/>
        </authorList>
    </citation>
    <scope>NUCLEOTIDE SEQUENCE [LARGE SCALE GENOMIC DNA]</scope>
</reference>
<feature type="compositionally biased region" description="Basic and acidic residues" evidence="1">
    <location>
        <begin position="169"/>
        <end position="178"/>
    </location>
</feature>
<dbReference type="EMBL" id="BFAD01000008">
    <property type="protein sequence ID" value="GBE85819.1"/>
    <property type="molecule type" value="Genomic_DNA"/>
</dbReference>
<organism evidence="2 3">
    <name type="scientific">Sparassis crispa</name>
    <dbReference type="NCBI Taxonomy" id="139825"/>
    <lineage>
        <taxon>Eukaryota</taxon>
        <taxon>Fungi</taxon>
        <taxon>Dikarya</taxon>
        <taxon>Basidiomycota</taxon>
        <taxon>Agaricomycotina</taxon>
        <taxon>Agaricomycetes</taxon>
        <taxon>Polyporales</taxon>
        <taxon>Sparassidaceae</taxon>
        <taxon>Sparassis</taxon>
    </lineage>
</organism>
<dbReference type="Proteomes" id="UP000287166">
    <property type="component" value="Unassembled WGS sequence"/>
</dbReference>
<dbReference type="AlphaFoldDB" id="A0A401GUF9"/>
<feature type="compositionally biased region" description="Basic and acidic residues" evidence="1">
    <location>
        <begin position="80"/>
        <end position="100"/>
    </location>
</feature>
<evidence type="ECO:0000313" key="3">
    <source>
        <dbReference type="Proteomes" id="UP000287166"/>
    </source>
</evidence>
<feature type="region of interest" description="Disordered" evidence="1">
    <location>
        <begin position="1"/>
        <end position="189"/>
    </location>
</feature>
<dbReference type="InParanoid" id="A0A401GUF9"/>
<keyword evidence="3" id="KW-1185">Reference proteome</keyword>
<feature type="compositionally biased region" description="Low complexity" evidence="1">
    <location>
        <begin position="126"/>
        <end position="149"/>
    </location>
</feature>
<sequence>MPRAVKAKSAPKATRKASGSEAAPSDDPFPLMRTRSGRTLLPLVNGGRRRRIRRQPPEETAHAQPIDDGRTSTRPARKGRTVDTRAASPKENDAQRKAEEQVSGSKKRQSAYRQREARPSTPVAGPSTRPPTNSSSSPPVASAVPTARVGRPLTRDFNIQAADAYARGEFTDDPRLYGRDTVPPDRQGMGYDVVFYAGEWRHPDAIYRGPGSEDVDLSQLRTSRVAPASPRTGGPRREG</sequence>
<accession>A0A401GUF9</accession>
<evidence type="ECO:0000313" key="2">
    <source>
        <dbReference type="EMBL" id="GBE85819.1"/>
    </source>
</evidence>
<dbReference type="RefSeq" id="XP_027616732.1">
    <property type="nucleotide sequence ID" value="XM_027760931.1"/>
</dbReference>